<dbReference type="Gene3D" id="3.40.50.1100">
    <property type="match status" value="2"/>
</dbReference>
<gene>
    <name evidence="5" type="ORF">ACFPT7_05045</name>
</gene>
<dbReference type="SUPFAM" id="SSF53686">
    <property type="entry name" value="Tryptophan synthase beta subunit-like PLP-dependent enzymes"/>
    <property type="match status" value="1"/>
</dbReference>
<organism evidence="5 6">
    <name type="scientific">Acidicapsa dinghuensis</name>
    <dbReference type="NCBI Taxonomy" id="2218256"/>
    <lineage>
        <taxon>Bacteria</taxon>
        <taxon>Pseudomonadati</taxon>
        <taxon>Acidobacteriota</taxon>
        <taxon>Terriglobia</taxon>
        <taxon>Terriglobales</taxon>
        <taxon>Acidobacteriaceae</taxon>
        <taxon>Acidicapsa</taxon>
    </lineage>
</organism>
<dbReference type="PANTHER" id="PTHR48078:SF6">
    <property type="entry name" value="L-THREONINE DEHYDRATASE CATABOLIC TDCB"/>
    <property type="match status" value="1"/>
</dbReference>
<protein>
    <submittedName>
        <fullName evidence="5">Threonine/serine dehydratase</fullName>
    </submittedName>
</protein>
<feature type="domain" description="Tryptophan synthase beta chain-like PALP" evidence="4">
    <location>
        <begin position="27"/>
        <end position="312"/>
    </location>
</feature>
<reference evidence="6" key="1">
    <citation type="journal article" date="2019" name="Int. J. Syst. Evol. Microbiol.">
        <title>The Global Catalogue of Microorganisms (GCM) 10K type strain sequencing project: providing services to taxonomists for standard genome sequencing and annotation.</title>
        <authorList>
            <consortium name="The Broad Institute Genomics Platform"/>
            <consortium name="The Broad Institute Genome Sequencing Center for Infectious Disease"/>
            <person name="Wu L."/>
            <person name="Ma J."/>
        </authorList>
    </citation>
    <scope>NUCLEOTIDE SEQUENCE [LARGE SCALE GENOMIC DNA]</scope>
    <source>
        <strain evidence="6">JCM 4087</strain>
    </source>
</reference>
<evidence type="ECO:0000256" key="3">
    <source>
        <dbReference type="ARBA" id="ARBA00023239"/>
    </source>
</evidence>
<dbReference type="CDD" id="cd01562">
    <property type="entry name" value="Thr-dehyd"/>
    <property type="match status" value="1"/>
</dbReference>
<dbReference type="EMBL" id="JBHSPH010000002">
    <property type="protein sequence ID" value="MFC5861649.1"/>
    <property type="molecule type" value="Genomic_DNA"/>
</dbReference>
<dbReference type="RefSeq" id="WP_263337101.1">
    <property type="nucleotide sequence ID" value="NZ_JAGSYH010000004.1"/>
</dbReference>
<dbReference type="Proteomes" id="UP001596091">
    <property type="component" value="Unassembled WGS sequence"/>
</dbReference>
<dbReference type="InterPro" id="IPR001926">
    <property type="entry name" value="TrpB-like_PALP"/>
</dbReference>
<evidence type="ECO:0000313" key="5">
    <source>
        <dbReference type="EMBL" id="MFC5861649.1"/>
    </source>
</evidence>
<dbReference type="InterPro" id="IPR050147">
    <property type="entry name" value="Ser/Thr_Dehydratase"/>
</dbReference>
<evidence type="ECO:0000259" key="4">
    <source>
        <dbReference type="Pfam" id="PF00291"/>
    </source>
</evidence>
<keyword evidence="3" id="KW-0456">Lyase</keyword>
<proteinExistence type="predicted"/>
<evidence type="ECO:0000256" key="2">
    <source>
        <dbReference type="ARBA" id="ARBA00022898"/>
    </source>
</evidence>
<dbReference type="PANTHER" id="PTHR48078">
    <property type="entry name" value="THREONINE DEHYDRATASE, MITOCHONDRIAL-RELATED"/>
    <property type="match status" value="1"/>
</dbReference>
<sequence>MTTATETLVTLDTIRAAAERIAGIAVKTPLVRAPFPGVGGEVWLKAESLQPIGSFKLRGAANKILQLTADEVARGVITYSSGNHAQGVAYAARAVGAKAVIVMPSNAPAIKRAATLALGAEVVEVGVASSERLAKSDELVAKHGYVTVAPYDDEAIIAGQATCGLEIVEAIPDVDLVLSPVSGGGLLSGTAAAVRQLRPEAVVVGVEPELAGDAAESFRTGELVTWPAELTSRTMADGLRTQSLGVRNFAHIRAFVDRIVTVTEAEIRAAMRAIVATARLVPEPSGAVTTAALMFHAHELPPYRKAVAIVSGGNVAPEMLADVLTGA</sequence>
<comment type="cofactor">
    <cofactor evidence="1">
        <name>pyridoxal 5'-phosphate</name>
        <dbReference type="ChEBI" id="CHEBI:597326"/>
    </cofactor>
</comment>
<evidence type="ECO:0000256" key="1">
    <source>
        <dbReference type="ARBA" id="ARBA00001933"/>
    </source>
</evidence>
<name>A0ABW1EBC5_9BACT</name>
<accession>A0ABW1EBC5</accession>
<dbReference type="InterPro" id="IPR036052">
    <property type="entry name" value="TrpB-like_PALP_sf"/>
</dbReference>
<comment type="caution">
    <text evidence="5">The sequence shown here is derived from an EMBL/GenBank/DDBJ whole genome shotgun (WGS) entry which is preliminary data.</text>
</comment>
<keyword evidence="6" id="KW-1185">Reference proteome</keyword>
<dbReference type="Pfam" id="PF00291">
    <property type="entry name" value="PALP"/>
    <property type="match status" value="1"/>
</dbReference>
<evidence type="ECO:0000313" key="6">
    <source>
        <dbReference type="Proteomes" id="UP001596091"/>
    </source>
</evidence>
<keyword evidence="2" id="KW-0663">Pyridoxal phosphate</keyword>